<gene>
    <name evidence="2" type="ORF">VNO78_03008</name>
</gene>
<dbReference type="Pfam" id="PF00646">
    <property type="entry name" value="F-box"/>
    <property type="match status" value="1"/>
</dbReference>
<protein>
    <recommendedName>
        <fullName evidence="1">F-box domain-containing protein</fullName>
    </recommendedName>
</protein>
<dbReference type="Gene3D" id="3.80.10.10">
    <property type="entry name" value="Ribonuclease Inhibitor"/>
    <property type="match status" value="1"/>
</dbReference>
<feature type="domain" description="F-box" evidence="1">
    <location>
        <begin position="27"/>
        <end position="77"/>
    </location>
</feature>
<dbReference type="SUPFAM" id="SSF81383">
    <property type="entry name" value="F-box domain"/>
    <property type="match status" value="1"/>
</dbReference>
<dbReference type="Gene3D" id="1.20.1280.50">
    <property type="match status" value="1"/>
</dbReference>
<dbReference type="SMART" id="SM00579">
    <property type="entry name" value="FBD"/>
    <property type="match status" value="1"/>
</dbReference>
<accession>A0AAN9XVQ5</accession>
<dbReference type="AlphaFoldDB" id="A0AAN9XVQ5"/>
<dbReference type="InterPro" id="IPR050232">
    <property type="entry name" value="FBL13/AtMIF1-like"/>
</dbReference>
<keyword evidence="3" id="KW-1185">Reference proteome</keyword>
<dbReference type="InterPro" id="IPR006566">
    <property type="entry name" value="FBD"/>
</dbReference>
<dbReference type="EMBL" id="JAYMYS010000001">
    <property type="protein sequence ID" value="KAK7411573.1"/>
    <property type="molecule type" value="Genomic_DNA"/>
</dbReference>
<name>A0AAN9XVQ5_PSOTE</name>
<dbReference type="Proteomes" id="UP001386955">
    <property type="component" value="Unassembled WGS sequence"/>
</dbReference>
<sequence>MQMVKSLDTEAFKITTTENVYNNIDISDRLSTLPECVLLHILSLLDTKEAAITSCLSTRWRHLFLSLRDIDLCFSVTHYASDSDCARLFHLFVQFADRVLHQRNKKPIRKIQFRVNYFVEEFRSGFESLLMSTATAIFDYKVESLDVFVEMDKTTTELCFVTIPPGIFSSESLVYLHLNIREGWKVPEFVWLPNLKYLQLISFILMDEDSIQRLLEHCPMLEHLVLIVWSLFKSENESENEEGNQLDALRISSPSLKRLVLIWDDKVESDFNVIVESENLEDFECSLEGRHKVTLGAPNLKSLVISGQILEVDITQSLVSIDEAVIETNFSSRVKEAFMFFSRLHRVKSLSLSENIMKALYGSLPLMPTFGNLIKLELIPDFYLSFPRLGILQVLLKLFENSPNLEVLIFNEVFDNYFGEDEEIDNVFPLTFVEHLKEIEMSNFNGGELELKMVEYFLKKGKSLKKITLDREGWESVPNHYNRILSFKKCSEDCQIEFKKK</sequence>
<dbReference type="InterPro" id="IPR053781">
    <property type="entry name" value="F-box_AtFBL13-like"/>
</dbReference>
<dbReference type="Pfam" id="PF24758">
    <property type="entry name" value="LRR_At5g56370"/>
    <property type="match status" value="1"/>
</dbReference>
<dbReference type="InterPro" id="IPR001810">
    <property type="entry name" value="F-box_dom"/>
</dbReference>
<proteinExistence type="predicted"/>
<dbReference type="InterPro" id="IPR055411">
    <property type="entry name" value="LRR_FXL15/At3g58940/PEG3-like"/>
</dbReference>
<evidence type="ECO:0000259" key="1">
    <source>
        <dbReference type="PROSITE" id="PS50181"/>
    </source>
</evidence>
<dbReference type="InterPro" id="IPR032675">
    <property type="entry name" value="LRR_dom_sf"/>
</dbReference>
<reference evidence="2 3" key="1">
    <citation type="submission" date="2024-01" db="EMBL/GenBank/DDBJ databases">
        <title>The genomes of 5 underutilized Papilionoideae crops provide insights into root nodulation and disease resistanc.</title>
        <authorList>
            <person name="Jiang F."/>
        </authorList>
    </citation>
    <scope>NUCLEOTIDE SEQUENCE [LARGE SCALE GENOMIC DNA]</scope>
    <source>
        <strain evidence="2">DUOXIRENSHENG_FW03</strain>
        <tissue evidence="2">Leaves</tissue>
    </source>
</reference>
<dbReference type="PROSITE" id="PS50181">
    <property type="entry name" value="FBOX"/>
    <property type="match status" value="1"/>
</dbReference>
<dbReference type="InterPro" id="IPR036047">
    <property type="entry name" value="F-box-like_dom_sf"/>
</dbReference>
<dbReference type="SUPFAM" id="SSF52047">
    <property type="entry name" value="RNI-like"/>
    <property type="match status" value="1"/>
</dbReference>
<dbReference type="PANTHER" id="PTHR31900">
    <property type="entry name" value="F-BOX/RNI SUPERFAMILY PROTEIN-RELATED"/>
    <property type="match status" value="1"/>
</dbReference>
<evidence type="ECO:0000313" key="2">
    <source>
        <dbReference type="EMBL" id="KAK7411573.1"/>
    </source>
</evidence>
<dbReference type="CDD" id="cd22160">
    <property type="entry name" value="F-box_AtFBL13-like"/>
    <property type="match status" value="1"/>
</dbReference>
<evidence type="ECO:0000313" key="3">
    <source>
        <dbReference type="Proteomes" id="UP001386955"/>
    </source>
</evidence>
<dbReference type="Pfam" id="PF08387">
    <property type="entry name" value="FBD"/>
    <property type="match status" value="1"/>
</dbReference>
<organism evidence="2 3">
    <name type="scientific">Psophocarpus tetragonolobus</name>
    <name type="common">Winged bean</name>
    <name type="synonym">Dolichos tetragonolobus</name>
    <dbReference type="NCBI Taxonomy" id="3891"/>
    <lineage>
        <taxon>Eukaryota</taxon>
        <taxon>Viridiplantae</taxon>
        <taxon>Streptophyta</taxon>
        <taxon>Embryophyta</taxon>
        <taxon>Tracheophyta</taxon>
        <taxon>Spermatophyta</taxon>
        <taxon>Magnoliopsida</taxon>
        <taxon>eudicotyledons</taxon>
        <taxon>Gunneridae</taxon>
        <taxon>Pentapetalae</taxon>
        <taxon>rosids</taxon>
        <taxon>fabids</taxon>
        <taxon>Fabales</taxon>
        <taxon>Fabaceae</taxon>
        <taxon>Papilionoideae</taxon>
        <taxon>50 kb inversion clade</taxon>
        <taxon>NPAAA clade</taxon>
        <taxon>indigoferoid/millettioid clade</taxon>
        <taxon>Phaseoleae</taxon>
        <taxon>Psophocarpus</taxon>
    </lineage>
</organism>
<comment type="caution">
    <text evidence="2">The sequence shown here is derived from an EMBL/GenBank/DDBJ whole genome shotgun (WGS) entry which is preliminary data.</text>
</comment>
<dbReference type="PANTHER" id="PTHR31900:SF30">
    <property type="entry name" value="SUPERFAMILY PROTEIN, PUTATIVE-RELATED"/>
    <property type="match status" value="1"/>
</dbReference>